<evidence type="ECO:0000313" key="3">
    <source>
        <dbReference type="Proteomes" id="UP000811609"/>
    </source>
</evidence>
<feature type="compositionally biased region" description="Basic and acidic residues" evidence="1">
    <location>
        <begin position="117"/>
        <end position="129"/>
    </location>
</feature>
<dbReference type="Proteomes" id="UP000811609">
    <property type="component" value="Chromosome 2"/>
</dbReference>
<organism evidence="2 3">
    <name type="scientific">Carya illinoinensis</name>
    <name type="common">Pecan</name>
    <dbReference type="NCBI Taxonomy" id="32201"/>
    <lineage>
        <taxon>Eukaryota</taxon>
        <taxon>Viridiplantae</taxon>
        <taxon>Streptophyta</taxon>
        <taxon>Embryophyta</taxon>
        <taxon>Tracheophyta</taxon>
        <taxon>Spermatophyta</taxon>
        <taxon>Magnoliopsida</taxon>
        <taxon>eudicotyledons</taxon>
        <taxon>Gunneridae</taxon>
        <taxon>Pentapetalae</taxon>
        <taxon>rosids</taxon>
        <taxon>fabids</taxon>
        <taxon>Fagales</taxon>
        <taxon>Juglandaceae</taxon>
        <taxon>Carya</taxon>
    </lineage>
</organism>
<accession>A0A8T1R935</accession>
<evidence type="ECO:0000256" key="1">
    <source>
        <dbReference type="SAM" id="MobiDB-lite"/>
    </source>
</evidence>
<sequence>MDNKADILLDLSHVDLPSLGDESDHLSCHINAYGSLIDLRETHSRTDVLKRKGLRSEEELGIRRDLEEEIKEGIYHHALRLHRLYQQQKERKNKTLLEVNISIRMEGGAKIEIKETKKDHGGHDHERGRVPRTARARSENKMKLQLAAVPQVNANTKKFDWVKSLRSNAGPVGNLQYQAKTFRTNRCCYLNLDGPNNGRRVCGASTSSTSEKPAGQGLRKR</sequence>
<gene>
    <name evidence="2" type="ORF">CIPAW_02G021700</name>
</gene>
<comment type="caution">
    <text evidence="2">The sequence shown here is derived from an EMBL/GenBank/DDBJ whole genome shotgun (WGS) entry which is preliminary data.</text>
</comment>
<dbReference type="EMBL" id="CM031810">
    <property type="protein sequence ID" value="KAG6663367.1"/>
    <property type="molecule type" value="Genomic_DNA"/>
</dbReference>
<keyword evidence="3" id="KW-1185">Reference proteome</keyword>
<dbReference type="AlphaFoldDB" id="A0A8T1R935"/>
<feature type="region of interest" description="Disordered" evidence="1">
    <location>
        <begin position="199"/>
        <end position="221"/>
    </location>
</feature>
<evidence type="ECO:0000313" key="2">
    <source>
        <dbReference type="EMBL" id="KAG6663367.1"/>
    </source>
</evidence>
<name>A0A8T1R935_CARIL</name>
<protein>
    <submittedName>
        <fullName evidence="2">Uncharacterized protein</fullName>
    </submittedName>
</protein>
<feature type="region of interest" description="Disordered" evidence="1">
    <location>
        <begin position="117"/>
        <end position="138"/>
    </location>
</feature>
<reference evidence="2" key="1">
    <citation type="submission" date="2020-12" db="EMBL/GenBank/DDBJ databases">
        <title>WGS assembly of Carya illinoinensis cv. Pawnee.</title>
        <authorList>
            <person name="Platts A."/>
            <person name="Shu S."/>
            <person name="Wright S."/>
            <person name="Barry K."/>
            <person name="Edger P."/>
            <person name="Pires J.C."/>
            <person name="Schmutz J."/>
        </authorList>
    </citation>
    <scope>NUCLEOTIDE SEQUENCE</scope>
    <source>
        <tissue evidence="2">Leaf</tissue>
    </source>
</reference>
<proteinExistence type="predicted"/>